<reference evidence="1" key="1">
    <citation type="submission" date="2022-11" db="EMBL/GenBank/DDBJ databases">
        <title>Genome Sequence of Nemania bipapillata.</title>
        <authorList>
            <person name="Buettner E."/>
        </authorList>
    </citation>
    <scope>NUCLEOTIDE SEQUENCE</scope>
    <source>
        <strain evidence="1">CP14</strain>
    </source>
</reference>
<name>A0ACC2IH70_9PEZI</name>
<accession>A0ACC2IH70</accession>
<sequence length="188" mass="19670">MLSIIGLALRIFLLLISAVVLALSVTLARQQSVGAVPPETGFGTFVGSAGLVASAIGMAGLWFDQINGKILMGLDTLMSLLYLAGASALLVAVKIVSSCTATDDISEVQRVTNKIMNGGCVGSDEGPICPNAFSLDGKDLTKSRCQIAKADYVFEYAGFIFGFAMVAVGFLLHRRGRGGTPTPNRSYT</sequence>
<keyword evidence="2" id="KW-1185">Reference proteome</keyword>
<gene>
    <name evidence="1" type="ORF">ONZ43_g4873</name>
</gene>
<organism evidence="1 2">
    <name type="scientific">Nemania bipapillata</name>
    <dbReference type="NCBI Taxonomy" id="110536"/>
    <lineage>
        <taxon>Eukaryota</taxon>
        <taxon>Fungi</taxon>
        <taxon>Dikarya</taxon>
        <taxon>Ascomycota</taxon>
        <taxon>Pezizomycotina</taxon>
        <taxon>Sordariomycetes</taxon>
        <taxon>Xylariomycetidae</taxon>
        <taxon>Xylariales</taxon>
        <taxon>Xylariaceae</taxon>
        <taxon>Nemania</taxon>
    </lineage>
</organism>
<dbReference type="Proteomes" id="UP001153334">
    <property type="component" value="Unassembled WGS sequence"/>
</dbReference>
<protein>
    <submittedName>
        <fullName evidence="1">Uncharacterized protein</fullName>
    </submittedName>
</protein>
<evidence type="ECO:0000313" key="1">
    <source>
        <dbReference type="EMBL" id="KAJ8114559.1"/>
    </source>
</evidence>
<evidence type="ECO:0000313" key="2">
    <source>
        <dbReference type="Proteomes" id="UP001153334"/>
    </source>
</evidence>
<proteinExistence type="predicted"/>
<dbReference type="EMBL" id="JAPESX010001398">
    <property type="protein sequence ID" value="KAJ8114559.1"/>
    <property type="molecule type" value="Genomic_DNA"/>
</dbReference>
<comment type="caution">
    <text evidence="1">The sequence shown here is derived from an EMBL/GenBank/DDBJ whole genome shotgun (WGS) entry which is preliminary data.</text>
</comment>